<protein>
    <submittedName>
        <fullName evidence="8">AmmeMemoRadiSam system radical SAM enzyme</fullName>
    </submittedName>
</protein>
<dbReference type="NCBIfam" id="TIGR04337">
    <property type="entry name" value="AmmeMemoSam_rS"/>
    <property type="match status" value="1"/>
</dbReference>
<dbReference type="SFLD" id="SFLDG01101">
    <property type="entry name" value="Uncharacterised_Radical_SAM_Su"/>
    <property type="match status" value="1"/>
</dbReference>
<reference evidence="8 9" key="1">
    <citation type="journal article" date="2016" name="Nat. Commun.">
        <title>Thousands of microbial genomes shed light on interconnected biogeochemical processes in an aquifer system.</title>
        <authorList>
            <person name="Anantharaman K."/>
            <person name="Brown C.T."/>
            <person name="Hug L.A."/>
            <person name="Sharon I."/>
            <person name="Castelle C.J."/>
            <person name="Probst A.J."/>
            <person name="Thomas B.C."/>
            <person name="Singh A."/>
            <person name="Wilkins M.J."/>
            <person name="Karaoz U."/>
            <person name="Brodie E.L."/>
            <person name="Williams K.H."/>
            <person name="Hubbard S.S."/>
            <person name="Banfield J.F."/>
        </authorList>
    </citation>
    <scope>NUCLEOTIDE SEQUENCE [LARGE SCALE GENOMIC DNA]</scope>
</reference>
<organism evidence="8 9">
    <name type="scientific">Candidatus Danuiimicrobium aquiferis</name>
    <dbReference type="NCBI Taxonomy" id="1801832"/>
    <lineage>
        <taxon>Bacteria</taxon>
        <taxon>Pseudomonadati</taxon>
        <taxon>Candidatus Omnitrophota</taxon>
        <taxon>Candidatus Danuiimicrobium</taxon>
    </lineage>
</organism>
<dbReference type="PANTHER" id="PTHR30352:SF5">
    <property type="entry name" value="PYRUVATE FORMATE-LYASE 1-ACTIVATING ENZYME"/>
    <property type="match status" value="1"/>
</dbReference>
<keyword evidence="3 6" id="KW-0479">Metal-binding</keyword>
<dbReference type="GO" id="GO:0046872">
    <property type="term" value="F:metal ion binding"/>
    <property type="evidence" value="ECO:0007669"/>
    <property type="project" value="UniProtKB-KW"/>
</dbReference>
<dbReference type="InterPro" id="IPR058240">
    <property type="entry name" value="rSAM_sf"/>
</dbReference>
<feature type="binding site" evidence="6">
    <location>
        <position position="82"/>
    </location>
    <ligand>
        <name>[4Fe-4S] cluster</name>
        <dbReference type="ChEBI" id="CHEBI:49883"/>
        <note>4Fe-4S-S-AdoMet</note>
    </ligand>
</feature>
<dbReference type="Pfam" id="PF04055">
    <property type="entry name" value="Radical_SAM"/>
    <property type="match status" value="1"/>
</dbReference>
<dbReference type="SMART" id="SM00729">
    <property type="entry name" value="Elp3"/>
    <property type="match status" value="1"/>
</dbReference>
<dbReference type="Gene3D" id="3.20.20.70">
    <property type="entry name" value="Aldolase class I"/>
    <property type="match status" value="1"/>
</dbReference>
<evidence type="ECO:0000256" key="4">
    <source>
        <dbReference type="ARBA" id="ARBA00023004"/>
    </source>
</evidence>
<keyword evidence="2 6" id="KW-0949">S-adenosyl-L-methionine</keyword>
<dbReference type="InterPro" id="IPR007197">
    <property type="entry name" value="rSAM"/>
</dbReference>
<keyword evidence="1" id="KW-0004">4Fe-4S</keyword>
<proteinExistence type="predicted"/>
<dbReference type="SUPFAM" id="SSF102114">
    <property type="entry name" value="Radical SAM enzymes"/>
    <property type="match status" value="1"/>
</dbReference>
<dbReference type="SFLD" id="SFLDS00029">
    <property type="entry name" value="Radical_SAM"/>
    <property type="match status" value="1"/>
</dbReference>
<evidence type="ECO:0000256" key="6">
    <source>
        <dbReference type="PIRSR" id="PIRSR004869-50"/>
    </source>
</evidence>
<sequence length="338" mass="38198">MIKRAEWEKLACLGVQCELCPFRCFLPEGSRGICKVRMNVAGKLRTLVYAQPVSVHIDPIEKKPVYHMLPGSRIFSIATVGCNLKCSFCQNWEISQSYPEQAKTSGQMLTPAEVVDAAIKSNSHAIAYTYSEPVVFYEYVLDTAKLAKQKGLRNVMVSAGYINPEPLKKLAPYFDVIKIDLKGFNEQFYRKVVGGDLKFVLETLKELKHLGVFTEIVNLVVPGLNDDMDEITEMCKWIHENLGPDTPLFFSRFTPQYRLGNLPPTPVETLEKAREIALKSGLRYVYIGNVTGHSAENTYCPNCGQVLIRRYGYAVLENHIRKGRCIFCGKEIPGIWED</sequence>
<dbReference type="InterPro" id="IPR016431">
    <property type="entry name" value="Pyrv-formate_lyase-activ_prd"/>
</dbReference>
<name>A0A1G1KSE9_9BACT</name>
<feature type="domain" description="Radical SAM core" evidence="7">
    <location>
        <begin position="67"/>
        <end position="283"/>
    </location>
</feature>
<dbReference type="GO" id="GO:0003824">
    <property type="term" value="F:catalytic activity"/>
    <property type="evidence" value="ECO:0007669"/>
    <property type="project" value="InterPro"/>
</dbReference>
<evidence type="ECO:0000256" key="2">
    <source>
        <dbReference type="ARBA" id="ARBA00022691"/>
    </source>
</evidence>
<comment type="cofactor">
    <cofactor evidence="6">
        <name>[4Fe-4S] cluster</name>
        <dbReference type="ChEBI" id="CHEBI:49883"/>
    </cofactor>
    <text evidence="6">Binds 1 [4Fe-4S] cluster. The cluster is coordinated with 3 cysteines and an exchangeable S-adenosyl-L-methionine.</text>
</comment>
<dbReference type="PIRSF" id="PIRSF004869">
    <property type="entry name" value="PflX_prd"/>
    <property type="match status" value="1"/>
</dbReference>
<evidence type="ECO:0000313" key="9">
    <source>
        <dbReference type="Proteomes" id="UP000178187"/>
    </source>
</evidence>
<dbReference type="GO" id="GO:0051539">
    <property type="term" value="F:4 iron, 4 sulfur cluster binding"/>
    <property type="evidence" value="ECO:0007669"/>
    <property type="project" value="UniProtKB-KW"/>
</dbReference>
<feature type="binding site" evidence="6">
    <location>
        <position position="89"/>
    </location>
    <ligand>
        <name>[4Fe-4S] cluster</name>
        <dbReference type="ChEBI" id="CHEBI:49883"/>
        <note>4Fe-4S-S-AdoMet</note>
    </ligand>
</feature>
<evidence type="ECO:0000256" key="5">
    <source>
        <dbReference type="ARBA" id="ARBA00023014"/>
    </source>
</evidence>
<gene>
    <name evidence="8" type="ORF">A3G33_10455</name>
</gene>
<accession>A0A1G1KSE9</accession>
<dbReference type="InterPro" id="IPR034457">
    <property type="entry name" value="Organic_radical-activating"/>
</dbReference>
<feature type="binding site" evidence="6">
    <location>
        <position position="86"/>
    </location>
    <ligand>
        <name>[4Fe-4S] cluster</name>
        <dbReference type="ChEBI" id="CHEBI:49883"/>
        <note>4Fe-4S-S-AdoMet</note>
    </ligand>
</feature>
<comment type="caution">
    <text evidence="8">The sequence shown here is derived from an EMBL/GenBank/DDBJ whole genome shotgun (WGS) entry which is preliminary data.</text>
</comment>
<dbReference type="EMBL" id="MHFR01000063">
    <property type="protein sequence ID" value="OGW95479.1"/>
    <property type="molecule type" value="Genomic_DNA"/>
</dbReference>
<dbReference type="CDD" id="cd01335">
    <property type="entry name" value="Radical_SAM"/>
    <property type="match status" value="1"/>
</dbReference>
<dbReference type="PANTHER" id="PTHR30352">
    <property type="entry name" value="PYRUVATE FORMATE-LYASE-ACTIVATING ENZYME"/>
    <property type="match status" value="1"/>
</dbReference>
<dbReference type="InterPro" id="IPR006638">
    <property type="entry name" value="Elp3/MiaA/NifB-like_rSAM"/>
</dbReference>
<dbReference type="InterPro" id="IPR027596">
    <property type="entry name" value="AmmeMemoSam_rS"/>
</dbReference>
<dbReference type="InterPro" id="IPR013785">
    <property type="entry name" value="Aldolase_TIM"/>
</dbReference>
<dbReference type="AlphaFoldDB" id="A0A1G1KSE9"/>
<keyword evidence="4 6" id="KW-0408">Iron</keyword>
<evidence type="ECO:0000313" key="8">
    <source>
        <dbReference type="EMBL" id="OGW95479.1"/>
    </source>
</evidence>
<evidence type="ECO:0000259" key="7">
    <source>
        <dbReference type="PROSITE" id="PS51918"/>
    </source>
</evidence>
<dbReference type="PROSITE" id="PS51918">
    <property type="entry name" value="RADICAL_SAM"/>
    <property type="match status" value="1"/>
</dbReference>
<evidence type="ECO:0000256" key="3">
    <source>
        <dbReference type="ARBA" id="ARBA00022723"/>
    </source>
</evidence>
<dbReference type="Proteomes" id="UP000178187">
    <property type="component" value="Unassembled WGS sequence"/>
</dbReference>
<keyword evidence="5 6" id="KW-0411">Iron-sulfur</keyword>
<evidence type="ECO:0000256" key="1">
    <source>
        <dbReference type="ARBA" id="ARBA00022485"/>
    </source>
</evidence>